<evidence type="ECO:0000313" key="2">
    <source>
        <dbReference type="EMBL" id="SCE66027.1"/>
    </source>
</evidence>
<name>A0A1C4U333_MICVI</name>
<keyword evidence="1" id="KW-1133">Transmembrane helix</keyword>
<keyword evidence="1" id="KW-0812">Transmembrane</keyword>
<keyword evidence="3" id="KW-1185">Reference proteome</keyword>
<feature type="transmembrane region" description="Helical" evidence="1">
    <location>
        <begin position="12"/>
        <end position="35"/>
    </location>
</feature>
<proteinExistence type="predicted"/>
<protein>
    <submittedName>
        <fullName evidence="2">Cytochrome c-type biogenesis protein</fullName>
    </submittedName>
</protein>
<dbReference type="InterPro" id="IPR051790">
    <property type="entry name" value="Cytochrome_c-biogenesis_DsbD"/>
</dbReference>
<evidence type="ECO:0000256" key="1">
    <source>
        <dbReference type="SAM" id="Phobius"/>
    </source>
</evidence>
<dbReference type="PANTHER" id="PTHR31272">
    <property type="entry name" value="CYTOCHROME C-TYPE BIOGENESIS PROTEIN HI_1454-RELATED"/>
    <property type="match status" value="1"/>
</dbReference>
<feature type="transmembrane region" description="Helical" evidence="1">
    <location>
        <begin position="245"/>
        <end position="266"/>
    </location>
</feature>
<dbReference type="Proteomes" id="UP000198242">
    <property type="component" value="Chromosome I"/>
</dbReference>
<dbReference type="RefSeq" id="WP_089004471.1">
    <property type="nucleotide sequence ID" value="NZ_LT607411.1"/>
</dbReference>
<evidence type="ECO:0000313" key="3">
    <source>
        <dbReference type="Proteomes" id="UP000198242"/>
    </source>
</evidence>
<feature type="transmembrane region" description="Helical" evidence="1">
    <location>
        <begin position="164"/>
        <end position="184"/>
    </location>
</feature>
<reference evidence="3" key="1">
    <citation type="submission" date="2016-06" db="EMBL/GenBank/DDBJ databases">
        <authorList>
            <person name="Varghese N."/>
            <person name="Submissions Spin"/>
        </authorList>
    </citation>
    <scope>NUCLEOTIDE SEQUENCE [LARGE SCALE GENOMIC DNA]</scope>
    <source>
        <strain evidence="3">DSM 43909</strain>
    </source>
</reference>
<accession>A0A1C4U333</accession>
<sequence length="284" mass="29397">MGETFRQIAESGPLLLAVGAAALAGLVSFLSPCVLPLMPGYLSYVTGLAGADLEGRERKGPLLAPPVAEGAPVDPEGGGVAVAAAPARAVAAVKGRVLAGTMLFIAGFTVVFVATAILFSGIGRLFFQYERTLEIVIGGLIVLLGLGYLGVVPGMQREFRIQRLPAAGLLGAPVLGAVFALSWMPCTGPTLGAVLGLATMEGRTDRAVLLAVAYCLGLGMPFVVFGLGFHRLLGVFRAVRRNSRWVTRIGGVLLILIGLALVTGGWQNVVIWLQTHVGVGEVSI</sequence>
<dbReference type="OrthoDB" id="9803065at2"/>
<dbReference type="EMBL" id="LT607411">
    <property type="protein sequence ID" value="SCE66027.1"/>
    <property type="molecule type" value="Genomic_DNA"/>
</dbReference>
<dbReference type="AlphaFoldDB" id="A0A1C4U333"/>
<keyword evidence="1" id="KW-0472">Membrane</keyword>
<feature type="transmembrane region" description="Helical" evidence="1">
    <location>
        <begin position="207"/>
        <end position="233"/>
    </location>
</feature>
<feature type="transmembrane region" description="Helical" evidence="1">
    <location>
        <begin position="103"/>
        <end position="127"/>
    </location>
</feature>
<feature type="transmembrane region" description="Helical" evidence="1">
    <location>
        <begin position="133"/>
        <end position="152"/>
    </location>
</feature>
<dbReference type="PANTHER" id="PTHR31272:SF4">
    <property type="entry name" value="CYTOCHROME C-TYPE BIOGENESIS PROTEIN HI_1454-RELATED"/>
    <property type="match status" value="1"/>
</dbReference>
<gene>
    <name evidence="2" type="ORF">GA0074695_0107</name>
</gene>
<organism evidence="2 3">
    <name type="scientific">Micromonospora viridifaciens</name>
    <dbReference type="NCBI Taxonomy" id="1881"/>
    <lineage>
        <taxon>Bacteria</taxon>
        <taxon>Bacillati</taxon>
        <taxon>Actinomycetota</taxon>
        <taxon>Actinomycetes</taxon>
        <taxon>Micromonosporales</taxon>
        <taxon>Micromonosporaceae</taxon>
        <taxon>Micromonospora</taxon>
    </lineage>
</organism>